<dbReference type="Pfam" id="PF12796">
    <property type="entry name" value="Ank_2"/>
    <property type="match status" value="1"/>
</dbReference>
<dbReference type="PANTHER" id="PTHR24198">
    <property type="entry name" value="ANKYRIN REPEAT AND PROTEIN KINASE DOMAIN-CONTAINING PROTEIN"/>
    <property type="match status" value="1"/>
</dbReference>
<evidence type="ECO:0000313" key="3">
    <source>
        <dbReference type="EMBL" id="AYV79568.1"/>
    </source>
</evidence>
<proteinExistence type="predicted"/>
<dbReference type="PANTHER" id="PTHR24198:SF194">
    <property type="entry name" value="INVERSIN-A"/>
    <property type="match status" value="1"/>
</dbReference>
<dbReference type="InterPro" id="IPR002110">
    <property type="entry name" value="Ankyrin_rpt"/>
</dbReference>
<dbReference type="InterPro" id="IPR036770">
    <property type="entry name" value="Ankyrin_rpt-contain_sf"/>
</dbReference>
<sequence>MSDISKNTIAKFEQACRRNDIVEVADYLKTFDINYNFGPSDKSYTKKFNFTKVTPLALACTHNCYELAKLLLTYDNIDVNLYSEYMHNSVQGNFREHVIEQLIQFKHYGIAALLLQHPKTDITEAQLAIFKDCYKSFKSTQYNLLELLNAHPNFDGGKALISMFGGYSACYNCDVVKILLSRDIDVNMRNADGDTALMSALEHSSTSVAMILLNSPKIDLFNKNIYDDMAIDYAKKYLKKHAIGNIIAKRMNDISRNAFVKLFDDKTTTCGRSRLTSPDILKMIFAFL</sequence>
<dbReference type="SUPFAM" id="SSF48403">
    <property type="entry name" value="Ankyrin repeat"/>
    <property type="match status" value="1"/>
</dbReference>
<accession>A0A3G4ZXC5</accession>
<gene>
    <name evidence="3" type="ORF">Faunusvirus23_5</name>
</gene>
<dbReference type="SMART" id="SM00248">
    <property type="entry name" value="ANK"/>
    <property type="match status" value="3"/>
</dbReference>
<dbReference type="EMBL" id="MK072154">
    <property type="protein sequence ID" value="AYV79568.1"/>
    <property type="molecule type" value="Genomic_DNA"/>
</dbReference>
<keyword evidence="2" id="KW-0040">ANK repeat</keyword>
<reference evidence="3" key="1">
    <citation type="submission" date="2018-10" db="EMBL/GenBank/DDBJ databases">
        <title>Hidden diversity of soil giant viruses.</title>
        <authorList>
            <person name="Schulz F."/>
            <person name="Alteio L."/>
            <person name="Goudeau D."/>
            <person name="Ryan E.M."/>
            <person name="Malmstrom R.R."/>
            <person name="Blanchard J."/>
            <person name="Woyke T."/>
        </authorList>
    </citation>
    <scope>NUCLEOTIDE SEQUENCE</scope>
    <source>
        <strain evidence="3">FNV1</strain>
    </source>
</reference>
<keyword evidence="1" id="KW-0677">Repeat</keyword>
<evidence type="ECO:0000256" key="1">
    <source>
        <dbReference type="ARBA" id="ARBA00022737"/>
    </source>
</evidence>
<evidence type="ECO:0000256" key="2">
    <source>
        <dbReference type="ARBA" id="ARBA00023043"/>
    </source>
</evidence>
<dbReference type="Pfam" id="PF00023">
    <property type="entry name" value="Ank"/>
    <property type="match status" value="1"/>
</dbReference>
<dbReference type="Gene3D" id="1.25.40.20">
    <property type="entry name" value="Ankyrin repeat-containing domain"/>
    <property type="match status" value="2"/>
</dbReference>
<name>A0A3G4ZXC5_9VIRU</name>
<organism evidence="3">
    <name type="scientific">Faunusvirus sp</name>
    <dbReference type="NCBI Taxonomy" id="2487766"/>
    <lineage>
        <taxon>Viruses</taxon>
        <taxon>Varidnaviria</taxon>
        <taxon>Bamfordvirae</taxon>
        <taxon>Nucleocytoviricota</taxon>
        <taxon>Megaviricetes</taxon>
        <taxon>Imitervirales</taxon>
        <taxon>Mimiviridae</taxon>
    </lineage>
</organism>
<protein>
    <submittedName>
        <fullName evidence="3">Uncharacterized protein</fullName>
    </submittedName>
</protein>